<name>A0A1G7PAD6_9BACT</name>
<dbReference type="OrthoDB" id="9816061at2"/>
<evidence type="ECO:0000313" key="3">
    <source>
        <dbReference type="Proteomes" id="UP000199355"/>
    </source>
</evidence>
<accession>A0A1G7PAD6</accession>
<dbReference type="Gene3D" id="2.40.50.320">
    <property type="entry name" value="Copper binding periplasmic protein CusF"/>
    <property type="match status" value="1"/>
</dbReference>
<reference evidence="3" key="1">
    <citation type="submission" date="2016-10" db="EMBL/GenBank/DDBJ databases">
        <authorList>
            <person name="Varghese N."/>
            <person name="Submissions S."/>
        </authorList>
    </citation>
    <scope>NUCLEOTIDE SEQUENCE [LARGE SCALE GENOMIC DNA]</scope>
    <source>
        <strain evidence="3">KHC7</strain>
    </source>
</reference>
<dbReference type="InterPro" id="IPR021647">
    <property type="entry name" value="CusF_Ec"/>
</dbReference>
<dbReference type="AlphaFoldDB" id="A0A1G7PAD6"/>
<organism evidence="2 3">
    <name type="scientific">Desulfovibrio legallii</name>
    <dbReference type="NCBI Taxonomy" id="571438"/>
    <lineage>
        <taxon>Bacteria</taxon>
        <taxon>Pseudomonadati</taxon>
        <taxon>Thermodesulfobacteriota</taxon>
        <taxon>Desulfovibrionia</taxon>
        <taxon>Desulfovibrionales</taxon>
        <taxon>Desulfovibrionaceae</taxon>
        <taxon>Desulfovibrio</taxon>
    </lineage>
</organism>
<gene>
    <name evidence="2" type="ORF">SAMN05192586_11510</name>
</gene>
<sequence length="137" mass="14174">MNTRTFAFASALALTLAFGFAPANASAAQDMEHAAHTAAPAADMAQGGQMEGMNHAPDAARAGQVYTAQGTLMSVDAAAPKAVIKHTPVAALGWPAMTMGFAVEDADLLAGLKPGDAVRFDFRMEGTKAVIVDLERR</sequence>
<evidence type="ECO:0000313" key="2">
    <source>
        <dbReference type="EMBL" id="SDF83174.1"/>
    </source>
</evidence>
<dbReference type="RefSeq" id="WP_092154517.1">
    <property type="nucleotide sequence ID" value="NZ_FNBX01000015.1"/>
</dbReference>
<dbReference type="InterPro" id="IPR042230">
    <property type="entry name" value="CusF_sf"/>
</dbReference>
<dbReference type="STRING" id="571438.SAMN05192586_11510"/>
<feature type="chain" id="PRO_5011603103" evidence="1">
    <location>
        <begin position="28"/>
        <end position="137"/>
    </location>
</feature>
<dbReference type="Pfam" id="PF11604">
    <property type="entry name" value="CusF_Ec"/>
    <property type="match status" value="1"/>
</dbReference>
<dbReference type="EMBL" id="FNBX01000015">
    <property type="protein sequence ID" value="SDF83174.1"/>
    <property type="molecule type" value="Genomic_DNA"/>
</dbReference>
<proteinExistence type="predicted"/>
<protein>
    <submittedName>
        <fullName evidence="2">Cu(I)/Ag(I) efflux system protein CusF</fullName>
    </submittedName>
</protein>
<evidence type="ECO:0000256" key="1">
    <source>
        <dbReference type="SAM" id="SignalP"/>
    </source>
</evidence>
<keyword evidence="1" id="KW-0732">Signal</keyword>
<keyword evidence="3" id="KW-1185">Reference proteome</keyword>
<dbReference type="Proteomes" id="UP000199355">
    <property type="component" value="Unassembled WGS sequence"/>
</dbReference>
<feature type="signal peptide" evidence="1">
    <location>
        <begin position="1"/>
        <end position="27"/>
    </location>
</feature>